<evidence type="ECO:0000313" key="6">
    <source>
        <dbReference type="Proteomes" id="UP001528040"/>
    </source>
</evidence>
<evidence type="ECO:0000256" key="1">
    <source>
        <dbReference type="ARBA" id="ARBA00023015"/>
    </source>
</evidence>
<dbReference type="InterPro" id="IPR036390">
    <property type="entry name" value="WH_DNA-bd_sf"/>
</dbReference>
<sequence length="227" mass="25657">MEYGQFCPIAKASEIIGEKWTLLIIRELLMGSRRFSELQRGLGTISPTLLTRRLVHLEDRGMIMKRRISGQKGFEYLPTESCRLLLPILLSLGDWGMQWARSNLTSKDYDVGLLITNLQRSIQPDKLPSGEVVIHFKFIDVQEESTWWLVVQSGEIDICNKDPGKDVDVYFTTTVKVMVDAWMGDTTYRKAIADGDMTIIGPRLLTDNVSGWMKPSMFSGSDSDSGN</sequence>
<evidence type="ECO:0000256" key="3">
    <source>
        <dbReference type="ARBA" id="ARBA00023163"/>
    </source>
</evidence>
<dbReference type="InterPro" id="IPR036527">
    <property type="entry name" value="SCP2_sterol-bd_dom_sf"/>
</dbReference>
<comment type="caution">
    <text evidence="5">The sequence shown here is derived from an EMBL/GenBank/DDBJ whole genome shotgun (WGS) entry which is preliminary data.</text>
</comment>
<dbReference type="RefSeq" id="WP_271052337.1">
    <property type="nucleotide sequence ID" value="NZ_JAQIIO010000001.1"/>
</dbReference>
<dbReference type="InterPro" id="IPR036388">
    <property type="entry name" value="WH-like_DNA-bd_sf"/>
</dbReference>
<dbReference type="PROSITE" id="PS51118">
    <property type="entry name" value="HTH_HXLR"/>
    <property type="match status" value="1"/>
</dbReference>
<dbReference type="SUPFAM" id="SSF46785">
    <property type="entry name" value="Winged helix' DNA-binding domain"/>
    <property type="match status" value="1"/>
</dbReference>
<feature type="domain" description="HTH hxlR-type" evidence="4">
    <location>
        <begin position="7"/>
        <end position="104"/>
    </location>
</feature>
<dbReference type="Gene3D" id="1.10.10.10">
    <property type="entry name" value="Winged helix-like DNA-binding domain superfamily/Winged helix DNA-binding domain"/>
    <property type="match status" value="1"/>
</dbReference>
<organism evidence="5 6">
    <name type="scientific">Aliiroseovarius salicola</name>
    <dbReference type="NCBI Taxonomy" id="3009082"/>
    <lineage>
        <taxon>Bacteria</taxon>
        <taxon>Pseudomonadati</taxon>
        <taxon>Pseudomonadota</taxon>
        <taxon>Alphaproteobacteria</taxon>
        <taxon>Rhodobacterales</taxon>
        <taxon>Paracoccaceae</taxon>
        <taxon>Aliiroseovarius</taxon>
    </lineage>
</organism>
<proteinExistence type="predicted"/>
<evidence type="ECO:0000256" key="2">
    <source>
        <dbReference type="ARBA" id="ARBA00023125"/>
    </source>
</evidence>
<dbReference type="PANTHER" id="PTHR33204">
    <property type="entry name" value="TRANSCRIPTIONAL REGULATOR, MARR FAMILY"/>
    <property type="match status" value="1"/>
</dbReference>
<dbReference type="SUPFAM" id="SSF55718">
    <property type="entry name" value="SCP-like"/>
    <property type="match status" value="1"/>
</dbReference>
<name>A0ABT4VYH7_9RHOB</name>
<keyword evidence="3" id="KW-0804">Transcription</keyword>
<evidence type="ECO:0000259" key="4">
    <source>
        <dbReference type="PROSITE" id="PS51118"/>
    </source>
</evidence>
<dbReference type="EMBL" id="JAQIIO010000001">
    <property type="protein sequence ID" value="MDA5092785.1"/>
    <property type="molecule type" value="Genomic_DNA"/>
</dbReference>
<protein>
    <submittedName>
        <fullName evidence="5">Helix-turn-helix domain-containing protein</fullName>
    </submittedName>
</protein>
<dbReference type="Pfam" id="PF01638">
    <property type="entry name" value="HxlR"/>
    <property type="match status" value="1"/>
</dbReference>
<evidence type="ECO:0000313" key="5">
    <source>
        <dbReference type="EMBL" id="MDA5092785.1"/>
    </source>
</evidence>
<dbReference type="Pfam" id="PF02036">
    <property type="entry name" value="SCP2"/>
    <property type="match status" value="1"/>
</dbReference>
<dbReference type="InterPro" id="IPR003033">
    <property type="entry name" value="SCP2_sterol-bd_dom"/>
</dbReference>
<dbReference type="InterPro" id="IPR002577">
    <property type="entry name" value="HTH_HxlR"/>
</dbReference>
<keyword evidence="1" id="KW-0805">Transcription regulation</keyword>
<keyword evidence="6" id="KW-1185">Reference proteome</keyword>
<gene>
    <name evidence="5" type="ORF">O2N63_01630</name>
</gene>
<reference evidence="5 6" key="1">
    <citation type="submission" date="2023-01" db="EMBL/GenBank/DDBJ databases">
        <authorList>
            <person name="Yoon J.-W."/>
        </authorList>
    </citation>
    <scope>NUCLEOTIDE SEQUENCE [LARGE SCALE GENOMIC DNA]</scope>
    <source>
        <strain evidence="5 6">KMU-50</strain>
    </source>
</reference>
<dbReference type="Gene3D" id="3.30.1050.10">
    <property type="entry name" value="SCP2 sterol-binding domain"/>
    <property type="match status" value="1"/>
</dbReference>
<keyword evidence="2" id="KW-0238">DNA-binding</keyword>
<dbReference type="PANTHER" id="PTHR33204:SF18">
    <property type="entry name" value="TRANSCRIPTIONAL REGULATORY PROTEIN"/>
    <property type="match status" value="1"/>
</dbReference>
<dbReference type="Proteomes" id="UP001528040">
    <property type="component" value="Unassembled WGS sequence"/>
</dbReference>
<accession>A0ABT4VYH7</accession>